<feature type="compositionally biased region" description="Polar residues" evidence="1">
    <location>
        <begin position="338"/>
        <end position="359"/>
    </location>
</feature>
<protein>
    <recommendedName>
        <fullName evidence="3">SMP-30/Gluconolactonase/LRE-like region domain-containing protein</fullName>
    </recommendedName>
</protein>
<gene>
    <name evidence="2" type="ORF">HJG54_31855</name>
</gene>
<dbReference type="SUPFAM" id="SSF50969">
    <property type="entry name" value="YVTN repeat-like/Quinoprotein amine dehydrogenase"/>
    <property type="match status" value="1"/>
</dbReference>
<reference evidence="2" key="1">
    <citation type="submission" date="2020-05" db="EMBL/GenBank/DDBJ databases">
        <authorList>
            <person name="Zhu T."/>
            <person name="Keshari N."/>
            <person name="Lu X."/>
        </authorList>
    </citation>
    <scope>NUCLEOTIDE SEQUENCE</scope>
    <source>
        <strain evidence="2">NK1-12</strain>
    </source>
</reference>
<sequence length="375" mass="40310">MSTLLVSVNFNGNDGAVQSYSTITGRLLSQQRLSGIPTGLAVGRNGLFVGNASDRFSIIARIAQNQVRPFADPPVGTTDLAIGFNGNLFSLSRQGFIQEFDGRTGAFIRPLAIGTTFTTGITFGPDGAIYASTVRGNIERVDPRTGRILATVGFLIPGPRDLAFNRSGQLFVLTARNGNSVEIIGGPRGPIPFVRGLRTPTSLAFSPQGNLFVADAGFGGVLEFNGATGAFLRLYQTRSTPQYIAFSAAQTRRVNGRGQTRVTNQPDPLTGLRTEQGLIGITRSDELVNYFARKNGNKNNREPIMKQVSGKALYQDDADRPLAMGFGDPDLRTEFSQKQRGLQPQRQEMTPFDSNSSGFSPVAAMISPSHNNLSA</sequence>
<evidence type="ECO:0000313" key="2">
    <source>
        <dbReference type="EMBL" id="WNZ27476.1"/>
    </source>
</evidence>
<dbReference type="InterPro" id="IPR015943">
    <property type="entry name" value="WD40/YVTN_repeat-like_dom_sf"/>
</dbReference>
<proteinExistence type="predicted"/>
<accession>A0AA96WQV9</accession>
<evidence type="ECO:0008006" key="3">
    <source>
        <dbReference type="Google" id="ProtNLM"/>
    </source>
</evidence>
<dbReference type="Gene3D" id="2.130.10.10">
    <property type="entry name" value="YVTN repeat-like/Quinoprotein amine dehydrogenase"/>
    <property type="match status" value="1"/>
</dbReference>
<feature type="region of interest" description="Disordered" evidence="1">
    <location>
        <begin position="337"/>
        <end position="375"/>
    </location>
</feature>
<organism evidence="2">
    <name type="scientific">Leptolyngbya sp. NK1-12</name>
    <dbReference type="NCBI Taxonomy" id="2547451"/>
    <lineage>
        <taxon>Bacteria</taxon>
        <taxon>Bacillati</taxon>
        <taxon>Cyanobacteriota</taxon>
        <taxon>Cyanophyceae</taxon>
        <taxon>Leptolyngbyales</taxon>
        <taxon>Leptolyngbyaceae</taxon>
        <taxon>Leptolyngbya group</taxon>
        <taxon>Leptolyngbya</taxon>
    </lineage>
</organism>
<dbReference type="AlphaFoldDB" id="A0AA96WQV9"/>
<name>A0AA96WQV9_9CYAN</name>
<evidence type="ECO:0000256" key="1">
    <source>
        <dbReference type="SAM" id="MobiDB-lite"/>
    </source>
</evidence>
<dbReference type="EMBL" id="CP053587">
    <property type="protein sequence ID" value="WNZ27476.1"/>
    <property type="molecule type" value="Genomic_DNA"/>
</dbReference>
<dbReference type="InterPro" id="IPR011044">
    <property type="entry name" value="Quino_amine_DH_bsu"/>
</dbReference>
<dbReference type="RefSeq" id="WP_316435774.1">
    <property type="nucleotide sequence ID" value="NZ_CP053587.1"/>
</dbReference>